<evidence type="ECO:0000313" key="8">
    <source>
        <dbReference type="EMBL" id="PIK33364.1"/>
    </source>
</evidence>
<dbReference type="OrthoDB" id="6229420at2759"/>
<evidence type="ECO:0000256" key="4">
    <source>
        <dbReference type="ARBA" id="ARBA00022989"/>
    </source>
</evidence>
<dbReference type="Proteomes" id="UP000230750">
    <property type="component" value="Unassembled WGS sequence"/>
</dbReference>
<dbReference type="PANTHER" id="PTHR22730">
    <property type="entry name" value="PROMININ PROM PROTEIN"/>
    <property type="match status" value="1"/>
</dbReference>
<dbReference type="AlphaFoldDB" id="A0A2G8JC99"/>
<gene>
    <name evidence="8" type="ORF">BSL78_29821</name>
</gene>
<accession>A0A2G8JC99</accession>
<keyword evidence="9" id="KW-1185">Reference proteome</keyword>
<evidence type="ECO:0000256" key="2">
    <source>
        <dbReference type="ARBA" id="ARBA00006058"/>
    </source>
</evidence>
<evidence type="ECO:0000256" key="3">
    <source>
        <dbReference type="ARBA" id="ARBA00022692"/>
    </source>
</evidence>
<comment type="subcellular location">
    <subcellularLocation>
        <location evidence="1">Membrane</location>
        <topology evidence="1">Multi-pass membrane protein</topology>
    </subcellularLocation>
</comment>
<keyword evidence="5 7" id="KW-0472">Membrane</keyword>
<evidence type="ECO:0000313" key="9">
    <source>
        <dbReference type="Proteomes" id="UP000230750"/>
    </source>
</evidence>
<sequence>FCRLCCPSQPDKCDFSLVHSRIIFGEIGRKRDDEPTERECLANCGGCMLVLGWVFSFLFYFIVAMLAAWYFLFGSLGEIFLCQPLGDPSTFDARIFVSPLIFLVYFSVSVVTTFVIPSRPNSGVLNFQSISLSAALRSCENNEPLWESLNLDDFFGSDIDTIINDLRDAVDVNSLIDPIDLQDTLNFEESSSLTNLSNIDFSALDYAELTTELDKSPVVDLSAEVSAIRDLADSVVSHEIVDNV</sequence>
<proteinExistence type="inferred from homology"/>
<keyword evidence="3 7" id="KW-0812">Transmembrane</keyword>
<organism evidence="8 9">
    <name type="scientific">Stichopus japonicus</name>
    <name type="common">Sea cucumber</name>
    <dbReference type="NCBI Taxonomy" id="307972"/>
    <lineage>
        <taxon>Eukaryota</taxon>
        <taxon>Metazoa</taxon>
        <taxon>Echinodermata</taxon>
        <taxon>Eleutherozoa</taxon>
        <taxon>Echinozoa</taxon>
        <taxon>Holothuroidea</taxon>
        <taxon>Aspidochirotacea</taxon>
        <taxon>Aspidochirotida</taxon>
        <taxon>Stichopodidae</taxon>
        <taxon>Apostichopus</taxon>
    </lineage>
</organism>
<evidence type="ECO:0000256" key="1">
    <source>
        <dbReference type="ARBA" id="ARBA00004141"/>
    </source>
</evidence>
<feature type="transmembrane region" description="Helical" evidence="7">
    <location>
        <begin position="48"/>
        <end position="73"/>
    </location>
</feature>
<keyword evidence="6" id="KW-0325">Glycoprotein</keyword>
<dbReference type="EMBL" id="MRZV01002604">
    <property type="protein sequence ID" value="PIK33364.1"/>
    <property type="molecule type" value="Genomic_DNA"/>
</dbReference>
<evidence type="ECO:0000256" key="5">
    <source>
        <dbReference type="ARBA" id="ARBA00023136"/>
    </source>
</evidence>
<evidence type="ECO:0000256" key="6">
    <source>
        <dbReference type="ARBA" id="ARBA00023180"/>
    </source>
</evidence>
<name>A0A2G8JC99_STIJA</name>
<feature type="transmembrane region" description="Helical" evidence="7">
    <location>
        <begin position="93"/>
        <end position="116"/>
    </location>
</feature>
<protein>
    <submittedName>
        <fullName evidence="8">Putative prominin-1-A-like</fullName>
    </submittedName>
</protein>
<dbReference type="Pfam" id="PF05478">
    <property type="entry name" value="Prominin"/>
    <property type="match status" value="1"/>
</dbReference>
<feature type="non-terminal residue" evidence="8">
    <location>
        <position position="1"/>
    </location>
</feature>
<dbReference type="InterPro" id="IPR008795">
    <property type="entry name" value="Prominin"/>
</dbReference>
<comment type="caution">
    <text evidence="8">The sequence shown here is derived from an EMBL/GenBank/DDBJ whole genome shotgun (WGS) entry which is preliminary data.</text>
</comment>
<reference evidence="8 9" key="1">
    <citation type="journal article" date="2017" name="PLoS Biol.">
        <title>The sea cucumber genome provides insights into morphological evolution and visceral regeneration.</title>
        <authorList>
            <person name="Zhang X."/>
            <person name="Sun L."/>
            <person name="Yuan J."/>
            <person name="Sun Y."/>
            <person name="Gao Y."/>
            <person name="Zhang L."/>
            <person name="Li S."/>
            <person name="Dai H."/>
            <person name="Hamel J.F."/>
            <person name="Liu C."/>
            <person name="Yu Y."/>
            <person name="Liu S."/>
            <person name="Lin W."/>
            <person name="Guo K."/>
            <person name="Jin S."/>
            <person name="Xu P."/>
            <person name="Storey K.B."/>
            <person name="Huan P."/>
            <person name="Zhang T."/>
            <person name="Zhou Y."/>
            <person name="Zhang J."/>
            <person name="Lin C."/>
            <person name="Li X."/>
            <person name="Xing L."/>
            <person name="Huo D."/>
            <person name="Sun M."/>
            <person name="Wang L."/>
            <person name="Mercier A."/>
            <person name="Li F."/>
            <person name="Yang H."/>
            <person name="Xiang J."/>
        </authorList>
    </citation>
    <scope>NUCLEOTIDE SEQUENCE [LARGE SCALE GENOMIC DNA]</scope>
    <source>
        <strain evidence="8">Shaxun</strain>
        <tissue evidence="8">Muscle</tissue>
    </source>
</reference>
<dbReference type="GO" id="GO:0016020">
    <property type="term" value="C:membrane"/>
    <property type="evidence" value="ECO:0007669"/>
    <property type="project" value="UniProtKB-SubCell"/>
</dbReference>
<keyword evidence="4 7" id="KW-1133">Transmembrane helix</keyword>
<dbReference type="PANTHER" id="PTHR22730:SF1">
    <property type="entry name" value="PROMININ-LIKE PROTEIN"/>
    <property type="match status" value="1"/>
</dbReference>
<comment type="similarity">
    <text evidence="2">Belongs to the prominin family.</text>
</comment>
<evidence type="ECO:0000256" key="7">
    <source>
        <dbReference type="SAM" id="Phobius"/>
    </source>
</evidence>